<accession>A0A4V5ZYW6</accession>
<dbReference type="SUPFAM" id="SSF55729">
    <property type="entry name" value="Acyl-CoA N-acyltransferases (Nat)"/>
    <property type="match status" value="1"/>
</dbReference>
<dbReference type="InterPro" id="IPR016181">
    <property type="entry name" value="Acyl_CoA_acyltransferase"/>
</dbReference>
<dbReference type="AlphaFoldDB" id="A0A4V5ZYW6"/>
<dbReference type="InterPro" id="IPR053225">
    <property type="entry name" value="Acyl-CoA_N-acyltransferase"/>
</dbReference>
<reference evidence="1 2" key="2">
    <citation type="journal article" date="2019" name="G3 (Bethesda)">
        <title>Hybrid Assembly of the Genome of the Entomopathogenic Nematode Steinernema carpocapsae Identifies the X-Chromosome.</title>
        <authorList>
            <person name="Serra L."/>
            <person name="Macchietto M."/>
            <person name="Macias-Munoz A."/>
            <person name="McGill C.J."/>
            <person name="Rodriguez I.M."/>
            <person name="Rodriguez B."/>
            <person name="Murad R."/>
            <person name="Mortazavi A."/>
        </authorList>
    </citation>
    <scope>NUCLEOTIDE SEQUENCE [LARGE SCALE GENOMIC DNA]</scope>
    <source>
        <strain evidence="1 2">ALL</strain>
    </source>
</reference>
<protein>
    <recommendedName>
        <fullName evidence="3">Glycine N-acyltransferase-like protein</fullName>
    </recommendedName>
</protein>
<evidence type="ECO:0000313" key="1">
    <source>
        <dbReference type="EMBL" id="TKR65305.1"/>
    </source>
</evidence>
<name>A0A4V5ZYW6_STECR</name>
<dbReference type="PANTHER" id="PTHR20958:SF6">
    <property type="entry name" value="GLYCINE N-ACYLTRANSFERASE-LIKE PROTEIN"/>
    <property type="match status" value="1"/>
</dbReference>
<sequence length="195" mass="22212">MAFDRFTLFVNRGAIQDSFQAYMGKLPQKYSIYSNPCLLFYMSPLQRKKVMNLNISLLDGYKFDEANMEEDAKVITDTWIHAGPHELEQTKLKLKYCPSVLVRHGADAVGFEISSPFGTQNHLFVLEEHRRKGIGSAVEMKLAQECIGIGNIPLKFVELWNEAAVDRTNRDVSWTRNNNANGKPLITDTIHYVAQ</sequence>
<dbReference type="EMBL" id="AZBU02000009">
    <property type="protein sequence ID" value="TKR65305.1"/>
    <property type="molecule type" value="Genomic_DNA"/>
</dbReference>
<keyword evidence="2" id="KW-1185">Reference proteome</keyword>
<evidence type="ECO:0000313" key="2">
    <source>
        <dbReference type="Proteomes" id="UP000298663"/>
    </source>
</evidence>
<proteinExistence type="predicted"/>
<dbReference type="CDD" id="cd04301">
    <property type="entry name" value="NAT_SF"/>
    <property type="match status" value="1"/>
</dbReference>
<dbReference type="Proteomes" id="UP000298663">
    <property type="component" value="Unassembled WGS sequence"/>
</dbReference>
<gene>
    <name evidence="1" type="ORF">L596_025724</name>
</gene>
<organism evidence="1 2">
    <name type="scientific">Steinernema carpocapsae</name>
    <name type="common">Entomopathogenic nematode</name>
    <dbReference type="NCBI Taxonomy" id="34508"/>
    <lineage>
        <taxon>Eukaryota</taxon>
        <taxon>Metazoa</taxon>
        <taxon>Ecdysozoa</taxon>
        <taxon>Nematoda</taxon>
        <taxon>Chromadorea</taxon>
        <taxon>Rhabditida</taxon>
        <taxon>Tylenchina</taxon>
        <taxon>Panagrolaimomorpha</taxon>
        <taxon>Strongyloidoidea</taxon>
        <taxon>Steinernematidae</taxon>
        <taxon>Steinernema</taxon>
    </lineage>
</organism>
<dbReference type="OrthoDB" id="5778665at2759"/>
<comment type="caution">
    <text evidence="1">The sequence shown here is derived from an EMBL/GenBank/DDBJ whole genome shotgun (WGS) entry which is preliminary data.</text>
</comment>
<evidence type="ECO:0008006" key="3">
    <source>
        <dbReference type="Google" id="ProtNLM"/>
    </source>
</evidence>
<dbReference type="Gene3D" id="3.40.630.30">
    <property type="match status" value="1"/>
</dbReference>
<dbReference type="PANTHER" id="PTHR20958">
    <property type="entry name" value="GLYCINE N-ACYLTRANSFERASE-LIKE PROTEIN"/>
    <property type="match status" value="1"/>
</dbReference>
<reference evidence="1 2" key="1">
    <citation type="journal article" date="2015" name="Genome Biol.">
        <title>Comparative genomics of Steinernema reveals deeply conserved gene regulatory networks.</title>
        <authorList>
            <person name="Dillman A.R."/>
            <person name="Macchietto M."/>
            <person name="Porter C.F."/>
            <person name="Rogers A."/>
            <person name="Williams B."/>
            <person name="Antoshechkin I."/>
            <person name="Lee M.M."/>
            <person name="Goodwin Z."/>
            <person name="Lu X."/>
            <person name="Lewis E.E."/>
            <person name="Goodrich-Blair H."/>
            <person name="Stock S.P."/>
            <person name="Adams B.J."/>
            <person name="Sternberg P.W."/>
            <person name="Mortazavi A."/>
        </authorList>
    </citation>
    <scope>NUCLEOTIDE SEQUENCE [LARGE SCALE GENOMIC DNA]</scope>
    <source>
        <strain evidence="1 2">ALL</strain>
    </source>
</reference>